<evidence type="ECO:0000313" key="1">
    <source>
        <dbReference type="EMBL" id="SDM42771.1"/>
    </source>
</evidence>
<dbReference type="OrthoDB" id="266913at2"/>
<dbReference type="STRING" id="482461.SAMN05216244_2438"/>
<reference evidence="2" key="1">
    <citation type="submission" date="2016-10" db="EMBL/GenBank/DDBJ databases">
        <authorList>
            <person name="Varghese N."/>
            <person name="Submissions S."/>
        </authorList>
    </citation>
    <scope>NUCLEOTIDE SEQUENCE [LARGE SCALE GENOMIC DNA]</scope>
    <source>
        <strain evidence="2">CGMCC 1.6199</strain>
    </source>
</reference>
<dbReference type="RefSeq" id="WP_074599366.1">
    <property type="nucleotide sequence ID" value="NZ_FNHF01000003.1"/>
</dbReference>
<name>A0A1G9T519_9BACI</name>
<keyword evidence="2" id="KW-1185">Reference proteome</keyword>
<dbReference type="Proteomes" id="UP000182347">
    <property type="component" value="Unassembled WGS sequence"/>
</dbReference>
<proteinExistence type="predicted"/>
<evidence type="ECO:0000313" key="2">
    <source>
        <dbReference type="Proteomes" id="UP000182347"/>
    </source>
</evidence>
<sequence length="855" mass="96257">MNQKNRIDVIANIEDTLESLRVNQEVTELRVLNTSKGTASGYFDENTSMAKAASTFDGEVPGVYITLNPVKEDLLTRSNNCVQSYVKQTTSDRDIASRSWLPIDLDPIRASGISSTDQEHEAALNLAKNVQQYLTKQGWPEPILADSGNGFHLLYAINLPNDDASRILVKRILEILDFQFSNEMVEVDKTTYNAARIWKLYGTKACKGDNTKERPHRYSQIIKSPEEVVKVSKEQLNGLTEKLALPIKGASRDQTVDATNSICAKAWLNEKGIEIVAEGTWQKNATKYVLSACPWNEEHIDRSAYVIQFSNGAISAGCHHNSCSQEDWHTLRKKYEPDYSRKEVGNKGRPSQADTLIRLGSDARFFKNELEEAYAAIKINGHTELWKVKSKTFKMWLTKRFFDETGQASTSDAMNQALGVMEMKAMFDGEEHHLQLRVAERDGKFYYDMANSDWEIVEITPKGCQVIENPPILFTRNKNTKAQVMPDFDGDIRLLLNHVRTKSEDDQILLLIYIVTCLIPKIPHAVLVLNGEKGAAKSTSMRNIRQIIDPAVRDLLTMPNSIQDLAISLANNYMPCFDNLDNLSAAKSDLLCIASTGGGFSKRTLFTDDDETLLELQRCPALNGINMVVTRPDLMDRSIPIELERISEEDRKEESVVRAEFEKDKPSIIGGAFRILSKAMAIYPNVKIEKLSRMADFTRWGFSIAEAMGYGGERFLEAYRNNQNKSNEEAISSHPVAAAIVVLMRNCNNWTGTVAELLTRLDYEAGRERIDTNVKTWPKAAHILSRRLKEVKSNLKEVGIIFDIRHAGDAKKVTIKKVGSNVVVPFDQKKINSTSTNLDEVELSPDYDEFAEWGD</sequence>
<dbReference type="AlphaFoldDB" id="A0A1G9T519"/>
<accession>A0A1G9T519</accession>
<protein>
    <submittedName>
        <fullName evidence="1">Uncharacterized protein</fullName>
    </submittedName>
</protein>
<organism evidence="1 2">
    <name type="scientific">Sediminibacillus halophilus</name>
    <dbReference type="NCBI Taxonomy" id="482461"/>
    <lineage>
        <taxon>Bacteria</taxon>
        <taxon>Bacillati</taxon>
        <taxon>Bacillota</taxon>
        <taxon>Bacilli</taxon>
        <taxon>Bacillales</taxon>
        <taxon>Bacillaceae</taxon>
        <taxon>Sediminibacillus</taxon>
    </lineage>
</organism>
<gene>
    <name evidence="1" type="ORF">SAMN05216244_2438</name>
</gene>
<dbReference type="EMBL" id="FNHF01000003">
    <property type="protein sequence ID" value="SDM42771.1"/>
    <property type="molecule type" value="Genomic_DNA"/>
</dbReference>